<accession>A0A7R8XBV9</accession>
<dbReference type="Proteomes" id="UP000677054">
    <property type="component" value="Unassembled WGS sequence"/>
</dbReference>
<keyword evidence="2" id="KW-1185">Reference proteome</keyword>
<protein>
    <submittedName>
        <fullName evidence="1">Uncharacterized protein</fullName>
    </submittedName>
</protein>
<name>A0A7R8XBV9_9CRUS</name>
<proteinExistence type="predicted"/>
<evidence type="ECO:0000313" key="2">
    <source>
        <dbReference type="Proteomes" id="UP000677054"/>
    </source>
</evidence>
<dbReference type="EMBL" id="LR900146">
    <property type="protein sequence ID" value="CAD7244400.1"/>
    <property type="molecule type" value="Genomic_DNA"/>
</dbReference>
<gene>
    <name evidence="1" type="ORF">DSTB1V02_LOCUS4297</name>
</gene>
<reference evidence="1" key="1">
    <citation type="submission" date="2020-11" db="EMBL/GenBank/DDBJ databases">
        <authorList>
            <person name="Tran Van P."/>
        </authorList>
    </citation>
    <scope>NUCLEOTIDE SEQUENCE</scope>
</reference>
<dbReference type="AlphaFoldDB" id="A0A7R8XBV9"/>
<dbReference type="EMBL" id="CAJPEV010000629">
    <property type="protein sequence ID" value="CAG0887067.1"/>
    <property type="molecule type" value="Genomic_DNA"/>
</dbReference>
<evidence type="ECO:0000313" key="1">
    <source>
        <dbReference type="EMBL" id="CAD7244400.1"/>
    </source>
</evidence>
<organism evidence="1">
    <name type="scientific">Darwinula stevensoni</name>
    <dbReference type="NCBI Taxonomy" id="69355"/>
    <lineage>
        <taxon>Eukaryota</taxon>
        <taxon>Metazoa</taxon>
        <taxon>Ecdysozoa</taxon>
        <taxon>Arthropoda</taxon>
        <taxon>Crustacea</taxon>
        <taxon>Oligostraca</taxon>
        <taxon>Ostracoda</taxon>
        <taxon>Podocopa</taxon>
        <taxon>Podocopida</taxon>
        <taxon>Darwinulocopina</taxon>
        <taxon>Darwinuloidea</taxon>
        <taxon>Darwinulidae</taxon>
        <taxon>Darwinula</taxon>
    </lineage>
</organism>
<sequence>MRKSEEVVPISGLTMESGDLFSPVMVKMVKISSPLGDTYQGFLEGDMQGEKCIFLNSSISHPMPCQYSSTATIGYSFPEWAIGGSNSPPQLGKVADDEQPQAA</sequence>